<evidence type="ECO:0000313" key="14">
    <source>
        <dbReference type="Proteomes" id="UP000005940"/>
    </source>
</evidence>
<keyword evidence="7 11" id="KW-0805">Transcription regulation</keyword>
<evidence type="ECO:0000256" key="8">
    <source>
        <dbReference type="ARBA" id="ARBA00023125"/>
    </source>
</evidence>
<dbReference type="GO" id="GO:0046872">
    <property type="term" value="F:metal ion binding"/>
    <property type="evidence" value="ECO:0007669"/>
    <property type="project" value="UniProtKB-KW"/>
</dbReference>
<keyword evidence="9 11" id="KW-1015">Disulfide bond</keyword>
<gene>
    <name evidence="11" type="primary">whiB</name>
    <name evidence="13" type="ORF">STSU_009625</name>
</gene>
<comment type="similarity">
    <text evidence="2 11">Belongs to the WhiB family.</text>
</comment>
<evidence type="ECO:0000256" key="11">
    <source>
        <dbReference type="HAMAP-Rule" id="MF_01479"/>
    </source>
</evidence>
<feature type="binding site" evidence="11">
    <location>
        <position position="51"/>
    </location>
    <ligand>
        <name>[4Fe-4S] cluster</name>
        <dbReference type="ChEBI" id="CHEBI:49883"/>
    </ligand>
</feature>
<dbReference type="HAMAP" id="MF_01479">
    <property type="entry name" value="WhiB"/>
    <property type="match status" value="1"/>
</dbReference>
<accession>I2N6J8</accession>
<proteinExistence type="inferred from homology"/>
<keyword evidence="6 11" id="KW-0411">Iron-sulfur</keyword>
<dbReference type="AlphaFoldDB" id="I2N6J8"/>
<evidence type="ECO:0000313" key="13">
    <source>
        <dbReference type="EMBL" id="QKM67384.1"/>
    </source>
</evidence>
<keyword evidence="14" id="KW-1185">Reference proteome</keyword>
<keyword evidence="8 11" id="KW-0238">DNA-binding</keyword>
<dbReference type="EMBL" id="CP029159">
    <property type="protein sequence ID" value="QKM67384.1"/>
    <property type="molecule type" value="Genomic_DNA"/>
</dbReference>
<dbReference type="Proteomes" id="UP000005940">
    <property type="component" value="Chromosome"/>
</dbReference>
<comment type="function">
    <text evidence="11">Acts as a transcriptional regulator. Probably redox-responsive. The apo- but not holo-form probably binds DNA.</text>
</comment>
<dbReference type="GO" id="GO:0035731">
    <property type="term" value="F:dinitrosyl-iron complex binding"/>
    <property type="evidence" value="ECO:0007669"/>
    <property type="project" value="UniProtKB-UniRule"/>
</dbReference>
<protein>
    <recommendedName>
        <fullName evidence="11">Transcriptional regulator WhiB</fullName>
    </recommendedName>
</protein>
<comment type="subcellular location">
    <subcellularLocation>
        <location evidence="1 11">Cytoplasm</location>
    </subcellularLocation>
</comment>
<feature type="binding site" evidence="11">
    <location>
        <position position="23"/>
    </location>
    <ligand>
        <name>[4Fe-4S] cluster</name>
        <dbReference type="ChEBI" id="CHEBI:49883"/>
    </ligand>
</feature>
<evidence type="ECO:0000256" key="1">
    <source>
        <dbReference type="ARBA" id="ARBA00004496"/>
    </source>
</evidence>
<dbReference type="Pfam" id="PF02467">
    <property type="entry name" value="Whib"/>
    <property type="match status" value="1"/>
</dbReference>
<comment type="PTM">
    <text evidence="11">Upon Fe-S cluster removal intramolecular disulfide bonds are formed.</text>
</comment>
<dbReference type="RefSeq" id="WP_006346476.1">
    <property type="nucleotide sequence ID" value="NZ_CP029159.1"/>
</dbReference>
<dbReference type="GO" id="GO:0005737">
    <property type="term" value="C:cytoplasm"/>
    <property type="evidence" value="ECO:0007669"/>
    <property type="project" value="UniProtKB-SubCell"/>
</dbReference>
<dbReference type="GO" id="GO:0045454">
    <property type="term" value="P:cell redox homeostasis"/>
    <property type="evidence" value="ECO:0007669"/>
    <property type="project" value="TreeGrafter"/>
</dbReference>
<dbReference type="GO" id="GO:0051539">
    <property type="term" value="F:4 iron, 4 sulfur cluster binding"/>
    <property type="evidence" value="ECO:0007669"/>
    <property type="project" value="UniProtKB-UniRule"/>
</dbReference>
<feature type="binding site" evidence="11">
    <location>
        <position position="60"/>
    </location>
    <ligand>
        <name>[4Fe-4S] cluster</name>
        <dbReference type="ChEBI" id="CHEBI:49883"/>
    </ligand>
</feature>
<sequence length="193" mass="21330">MHSATTHEPRTLGDHTWQNQAACHTRLGTDPEMFFPEPDEIDRIRAAKTLCAQCPVRRTCLDAALENGDRDGIRGGLTEEERDALHSKLPQRLDYARINATLAGGDVHLSRAERRAVARDAYRAGIPADQLARLLKVTVEHAKKLYRHAAREISHRNTQAVKTAKGTKKTSDTRTTPVTPVRTPARADLGTAA</sequence>
<keyword evidence="10 11" id="KW-0804">Transcription</keyword>
<evidence type="ECO:0000256" key="10">
    <source>
        <dbReference type="ARBA" id="ARBA00023163"/>
    </source>
</evidence>
<keyword evidence="11" id="KW-0963">Cytoplasm</keyword>
<evidence type="ECO:0000256" key="6">
    <source>
        <dbReference type="ARBA" id="ARBA00023014"/>
    </source>
</evidence>
<dbReference type="PROSITE" id="PS51674">
    <property type="entry name" value="4FE4S_WBL"/>
    <property type="match status" value="1"/>
</dbReference>
<name>I2N6J8_STRT9</name>
<keyword evidence="5 11" id="KW-0408">Iron</keyword>
<dbReference type="InterPro" id="IPR034768">
    <property type="entry name" value="4FE4S_WBL"/>
</dbReference>
<feature type="region of interest" description="Disordered" evidence="12">
    <location>
        <begin position="152"/>
        <end position="193"/>
    </location>
</feature>
<dbReference type="PANTHER" id="PTHR38839">
    <property type="entry name" value="TRANSCRIPTIONAL REGULATOR WHID-RELATED"/>
    <property type="match status" value="1"/>
</dbReference>
<comment type="cofactor">
    <cofactor evidence="11">
        <name>[4Fe-4S] cluster</name>
        <dbReference type="ChEBI" id="CHEBI:49883"/>
    </cofactor>
    <text evidence="11">Binds 1 [4Fe-4S] cluster per subunit. Following nitrosylation of the [4Fe-4S] cluster binds 1 [4Fe-8(NO)] cluster per subunit.</text>
</comment>
<evidence type="ECO:0000256" key="5">
    <source>
        <dbReference type="ARBA" id="ARBA00023004"/>
    </source>
</evidence>
<keyword evidence="3 11" id="KW-0004">4Fe-4S</keyword>
<feature type="binding site" evidence="11">
    <location>
        <position position="54"/>
    </location>
    <ligand>
        <name>[4Fe-4S] cluster</name>
        <dbReference type="ChEBI" id="CHEBI:49883"/>
    </ligand>
</feature>
<dbReference type="GO" id="GO:0047134">
    <property type="term" value="F:protein-disulfide reductase [NAD(P)H] activity"/>
    <property type="evidence" value="ECO:0007669"/>
    <property type="project" value="TreeGrafter"/>
</dbReference>
<evidence type="ECO:0000256" key="7">
    <source>
        <dbReference type="ARBA" id="ARBA00023015"/>
    </source>
</evidence>
<evidence type="ECO:0000256" key="4">
    <source>
        <dbReference type="ARBA" id="ARBA00022723"/>
    </source>
</evidence>
<keyword evidence="4 11" id="KW-0479">Metal-binding</keyword>
<reference evidence="13 14" key="1">
    <citation type="journal article" date="2012" name="J. Bacteriol.">
        <title>Draft genome of Streptomyces tsukubaensis NRRL 18488, the producer of the clinically important immunosuppressant tacrolimus (FK506).</title>
        <authorList>
            <person name="Barreiro C."/>
            <person name="Prieto C."/>
            <person name="Sola-Landa A."/>
            <person name="Solera E."/>
            <person name="Martinez-Castro M."/>
            <person name="Perez-Redondo R."/>
            <person name="Garcia-Estrada C."/>
            <person name="Aparicio J.F."/>
            <person name="Fernandez-Martinez L.T."/>
            <person name="Santos-Aberturas J."/>
            <person name="Salehi-Najafabadi Z."/>
            <person name="Rodriguez-Garcia A."/>
            <person name="Tauch A."/>
            <person name="Martin J.F."/>
        </authorList>
    </citation>
    <scope>NUCLEOTIDE SEQUENCE [LARGE SCALE GENOMIC DNA]</scope>
    <source>
        <strain evidence="14">DSM 42081 / NBRC 108919 / NRRL 18488 / 9993</strain>
    </source>
</reference>
<evidence type="ECO:0000256" key="2">
    <source>
        <dbReference type="ARBA" id="ARBA00006597"/>
    </source>
</evidence>
<evidence type="ECO:0000256" key="12">
    <source>
        <dbReference type="SAM" id="MobiDB-lite"/>
    </source>
</evidence>
<feature type="compositionally biased region" description="Low complexity" evidence="12">
    <location>
        <begin position="173"/>
        <end position="187"/>
    </location>
</feature>
<dbReference type="GO" id="GO:0003677">
    <property type="term" value="F:DNA binding"/>
    <property type="evidence" value="ECO:0007669"/>
    <property type="project" value="UniProtKB-UniRule"/>
</dbReference>
<comment type="PTM">
    <text evidence="11">The Fe-S cluster can be nitrosylated by nitric oxide (NO).</text>
</comment>
<organism evidence="13 14">
    <name type="scientific">Streptomyces tsukubensis (strain DSM 42081 / NBRC 108919 / NRRL 18488 / 9993)</name>
    <dbReference type="NCBI Taxonomy" id="1114943"/>
    <lineage>
        <taxon>Bacteria</taxon>
        <taxon>Bacillati</taxon>
        <taxon>Actinomycetota</taxon>
        <taxon>Actinomycetes</taxon>
        <taxon>Kitasatosporales</taxon>
        <taxon>Streptomycetaceae</taxon>
        <taxon>Streptomyces</taxon>
    </lineage>
</organism>
<evidence type="ECO:0000256" key="3">
    <source>
        <dbReference type="ARBA" id="ARBA00022485"/>
    </source>
</evidence>
<dbReference type="GO" id="GO:0045892">
    <property type="term" value="P:negative regulation of DNA-templated transcription"/>
    <property type="evidence" value="ECO:0007669"/>
    <property type="project" value="TreeGrafter"/>
</dbReference>
<dbReference type="InterPro" id="IPR003482">
    <property type="entry name" value="Whib"/>
</dbReference>
<evidence type="ECO:0000256" key="9">
    <source>
        <dbReference type="ARBA" id="ARBA00023157"/>
    </source>
</evidence>